<evidence type="ECO:0000313" key="1">
    <source>
        <dbReference type="Proteomes" id="UP000887566"/>
    </source>
</evidence>
<organism evidence="1 2">
    <name type="scientific">Plectus sambesii</name>
    <dbReference type="NCBI Taxonomy" id="2011161"/>
    <lineage>
        <taxon>Eukaryota</taxon>
        <taxon>Metazoa</taxon>
        <taxon>Ecdysozoa</taxon>
        <taxon>Nematoda</taxon>
        <taxon>Chromadorea</taxon>
        <taxon>Plectida</taxon>
        <taxon>Plectina</taxon>
        <taxon>Plectoidea</taxon>
        <taxon>Plectidae</taxon>
        <taxon>Plectus</taxon>
    </lineage>
</organism>
<sequence>MPGAISGKVVSIEAEKGTIETRRGTVAFSLENDALQSSDLRDEYAVGCPVVFFVDNKNNSNPDGSHAHIVCPERHLKAGYGVVDKVERKYAMGRNESGDSVFFSVGRLSKSLPESDDRDLREVVKPGDRFRYRAMPPKKGDCLRACNVKLSSNRPYFTNSSTDRSNGIEIEDTETKSTAVVLPIADDDTAKKTATEYPVIIPQAMSTIPSAEIGVLVALGRRSASQATTLTAMLGEKSRRNAPLALRPTARKNLQPSDAVSLMENAYIRAHNLLSSSCDNDDTIPDDSQLDNKQPLLTCEETQTDPFPARMLGQMLLSDKALVQLLTKERPDILAAAIDAVNLQGH</sequence>
<proteinExistence type="predicted"/>
<dbReference type="Proteomes" id="UP000887566">
    <property type="component" value="Unplaced"/>
</dbReference>
<evidence type="ECO:0000313" key="2">
    <source>
        <dbReference type="WBParaSite" id="PSAMB.scaffold5705size11049.g27148.t1"/>
    </source>
</evidence>
<dbReference type="WBParaSite" id="PSAMB.scaffold5705size11049.g27148.t1">
    <property type="protein sequence ID" value="PSAMB.scaffold5705size11049.g27148.t1"/>
    <property type="gene ID" value="PSAMB.scaffold5705size11049.g27148"/>
</dbReference>
<name>A0A914WY98_9BILA</name>
<keyword evidence="1" id="KW-1185">Reference proteome</keyword>
<protein>
    <submittedName>
        <fullName evidence="2">Uncharacterized protein</fullName>
    </submittedName>
</protein>
<dbReference type="AlphaFoldDB" id="A0A914WY98"/>
<accession>A0A914WY98</accession>
<reference evidence="2" key="1">
    <citation type="submission" date="2022-11" db="UniProtKB">
        <authorList>
            <consortium name="WormBaseParasite"/>
        </authorList>
    </citation>
    <scope>IDENTIFICATION</scope>
</reference>